<sequence>MGKSLVIVESPAKAKTINKYLGKDYVVKSSVGHVRDLPTSGSASNEPKKPVIRGIKLSESEKAAKDRNALFSRMGINPAAGWQANYQILPGKEKVVSELQSLAAKADTIYLATDLDREGEAIAWHLREIIGGDDSRYKRVVFNEITKTAIQEAFAQPSELNIHRVNAQQARRFLDRVVGYMVSPLLWKKLARGLSAGRVQSVAVRLIVDKEREIKAFVPVEFWDLNADLLTGEHASLRMEVVSRNGADFKPVTQAETFAAVAALEGVDYKVVNREDKPTGSKPSAPFITSTLQQAASTRLSFGVKKTMMMAQRLYEAGYITYMRTDSTNLSKEAVEAVREYIGEQYGATYLPSEPNLYGSKAGAQEAHEAIRPSSVLVTAELLEGMEPDAMRLYDLIWRQFVACQMTPAQYDSSTLTVKAGEFELKARGRTLRFAGWTKALPPMGRKGEDSQLPAVTVGELLKLIKLDPRQHFTKPPARFTEAALVRELEKRGIGRPSTYASIISTIVDRGYVRVESRRFFAEKMGEIVTDRLVENFVELMNYEFTAKMEDKLDGIAEGSLEWKKVLDAFYEEFTQELAKADRGAEEGGMRANQMVLTDIDCPDCGRKMGIRTATTGVFLGCSGYALPPKERCKKTINLVSADEFVSATDGDEAETEALRAKHRCGVCGTAMDAYIIDDSRKLHVCGRNPDCDGYEIEKGQFKLKGYEGPSIECDRCGSEMQLKNGRFGKYMGCTSETCKNTRKILKNGDIAPPKEDPVPLPELKCTQSDAHFVLRDGAAGLFLAASNFPKSRETRAPLVEELKRFKDRLSPKHQYLADAPASDPDGNASIVRFSRKTKEQYVMTEVNGKATGWTAHYDNGKWQESLAKSKKA</sequence>
<dbReference type="Pfam" id="PF01131">
    <property type="entry name" value="Topoisom_bac"/>
    <property type="match status" value="1"/>
</dbReference>
<evidence type="ECO:0000256" key="2">
    <source>
        <dbReference type="ARBA" id="ARBA00009446"/>
    </source>
</evidence>
<feature type="site" description="Interaction with DNA" evidence="11">
    <location>
        <position position="510"/>
    </location>
</feature>
<comment type="subunit">
    <text evidence="11">Monomer.</text>
</comment>
<dbReference type="SMART" id="SM00436">
    <property type="entry name" value="TOP1Bc"/>
    <property type="match status" value="1"/>
</dbReference>
<dbReference type="InterPro" id="IPR049330">
    <property type="entry name" value="TOP1_Znf"/>
</dbReference>
<feature type="site" description="Interaction with DNA" evidence="11">
    <location>
        <position position="180"/>
    </location>
</feature>
<dbReference type="Pfam" id="PF01396">
    <property type="entry name" value="Zn_ribbon_Top1"/>
    <property type="match status" value="2"/>
</dbReference>
<dbReference type="PRINTS" id="PR00417">
    <property type="entry name" value="PRTPISMRASEI"/>
</dbReference>
<evidence type="ECO:0000256" key="6">
    <source>
        <dbReference type="ARBA" id="ARBA00022833"/>
    </source>
</evidence>
<evidence type="ECO:0000256" key="8">
    <source>
        <dbReference type="ARBA" id="ARBA00023029"/>
    </source>
</evidence>
<name>A0ABS5GMV5_9GAMM</name>
<dbReference type="InterPro" id="IPR003602">
    <property type="entry name" value="Topo_IA_DNA-bd_dom"/>
</dbReference>
<dbReference type="InterPro" id="IPR013826">
    <property type="entry name" value="Topo_IA_cen_sub3"/>
</dbReference>
<comment type="caution">
    <text evidence="14">The sequence shown here is derived from an EMBL/GenBank/DDBJ whole genome shotgun (WGS) entry which is preliminary data.</text>
</comment>
<dbReference type="InterPro" id="IPR023405">
    <property type="entry name" value="Topo_IA_core_domain"/>
</dbReference>
<dbReference type="EMBL" id="JAGRZL010000014">
    <property type="protein sequence ID" value="MBR7628421.1"/>
    <property type="molecule type" value="Genomic_DNA"/>
</dbReference>
<dbReference type="Pfam" id="PF08272">
    <property type="entry name" value="Zn_Ribbon_Topo"/>
    <property type="match status" value="2"/>
</dbReference>
<feature type="domain" description="Toprim" evidence="12">
    <location>
        <begin position="3"/>
        <end position="145"/>
    </location>
</feature>
<evidence type="ECO:0000259" key="12">
    <source>
        <dbReference type="PROSITE" id="PS50880"/>
    </source>
</evidence>
<dbReference type="Pfam" id="PF01751">
    <property type="entry name" value="Toprim"/>
    <property type="match status" value="1"/>
</dbReference>
<dbReference type="SMART" id="SM00437">
    <property type="entry name" value="TOP1Ac"/>
    <property type="match status" value="1"/>
</dbReference>
<feature type="site" description="Interaction with DNA" evidence="11">
    <location>
        <position position="175"/>
    </location>
</feature>
<dbReference type="SUPFAM" id="SSF56712">
    <property type="entry name" value="Prokaryotic type I DNA topoisomerase"/>
    <property type="match status" value="1"/>
</dbReference>
<feature type="region of interest" description="Interaction with DNA" evidence="11">
    <location>
        <begin position="195"/>
        <end position="200"/>
    </location>
</feature>
<keyword evidence="4" id="KW-0677">Repeat</keyword>
<organism evidence="14 15">
    <name type="scientific">Aeromonas popoffii</name>
    <dbReference type="NCBI Taxonomy" id="70856"/>
    <lineage>
        <taxon>Bacteria</taxon>
        <taxon>Pseudomonadati</taxon>
        <taxon>Pseudomonadota</taxon>
        <taxon>Gammaproteobacteria</taxon>
        <taxon>Aeromonadales</taxon>
        <taxon>Aeromonadaceae</taxon>
        <taxon>Aeromonas</taxon>
    </lineage>
</organism>
<comment type="catalytic activity">
    <reaction evidence="1 11">
        <text>ATP-independent breakage of single-stranded DNA, followed by passage and rejoining.</text>
        <dbReference type="EC" id="5.6.2.1"/>
    </reaction>
</comment>
<feature type="active site" description="O-(5'-phospho-DNA)-tyrosine intermediate" evidence="11">
    <location>
        <position position="322"/>
    </location>
</feature>
<dbReference type="PROSITE" id="PS00396">
    <property type="entry name" value="TOPO_IA_1"/>
    <property type="match status" value="1"/>
</dbReference>
<dbReference type="InterPro" id="IPR013497">
    <property type="entry name" value="Topo_IA_cen"/>
</dbReference>
<dbReference type="PANTHER" id="PTHR42785">
    <property type="entry name" value="DNA TOPOISOMERASE, TYPE IA, CORE"/>
    <property type="match status" value="1"/>
</dbReference>
<accession>A0ABS5GMV5</accession>
<proteinExistence type="inferred from homology"/>
<keyword evidence="8 11" id="KW-0799">Topoisomerase</keyword>
<dbReference type="Gene3D" id="1.10.460.10">
    <property type="entry name" value="Topoisomerase I, domain 2"/>
    <property type="match status" value="1"/>
</dbReference>
<dbReference type="RefSeq" id="WP_108536466.1">
    <property type="nucleotide sequence ID" value="NZ_CAWQDX010000035.1"/>
</dbReference>
<feature type="site" description="Interaction with DNA" evidence="11">
    <location>
        <position position="171"/>
    </location>
</feature>
<dbReference type="Gene3D" id="2.70.20.10">
    <property type="entry name" value="Topoisomerase I, domain 3"/>
    <property type="match status" value="1"/>
</dbReference>
<dbReference type="SUPFAM" id="SSF57783">
    <property type="entry name" value="Zinc beta-ribbon"/>
    <property type="match status" value="3"/>
</dbReference>
<dbReference type="Gene3D" id="2.20.25.10">
    <property type="match status" value="1"/>
</dbReference>
<dbReference type="NCBIfam" id="TIGR01051">
    <property type="entry name" value="topA_bact"/>
    <property type="match status" value="1"/>
</dbReference>
<dbReference type="InterPro" id="IPR013263">
    <property type="entry name" value="TopoI_Znr_bac"/>
</dbReference>
<dbReference type="Proteomes" id="UP000675653">
    <property type="component" value="Unassembled WGS sequence"/>
</dbReference>
<dbReference type="InterPro" id="IPR023406">
    <property type="entry name" value="Topo_IA_AS"/>
</dbReference>
<evidence type="ECO:0000256" key="5">
    <source>
        <dbReference type="ARBA" id="ARBA00022771"/>
    </source>
</evidence>
<evidence type="ECO:0000256" key="4">
    <source>
        <dbReference type="ARBA" id="ARBA00022737"/>
    </source>
</evidence>
<feature type="site" description="Interaction with DNA" evidence="11">
    <location>
        <position position="33"/>
    </location>
</feature>
<comment type="function">
    <text evidence="11">Releases the supercoiling and torsional tension of DNA, which is introduced during the DNA replication and transcription, by transiently cleaving and rejoining one strand of the DNA duplex. Introduces a single-strand break via transesterification at a target site in duplex DNA. The scissile phosphodiester is attacked by the catalytic tyrosine of the enzyme, resulting in the formation of a DNA-(5'-phosphotyrosyl)-enzyme intermediate and the expulsion of a 3'-OH DNA strand. The free DNA strand then undergoes passage around the unbroken strand, thus removing DNA supercoils. Finally, in the religation step, the DNA 3'-OH attacks the covalent intermediate to expel the active-site tyrosine and restore the DNA phosphodiester backbone.</text>
</comment>
<reference evidence="14 15" key="1">
    <citation type="submission" date="2021-04" db="EMBL/GenBank/DDBJ databases">
        <title>Draft Genome of Aeromonas popoffii ID682, isolated from a natural water source in Idaho.</title>
        <authorList>
            <person name="Testerman T."/>
            <person name="Graf J."/>
        </authorList>
    </citation>
    <scope>NUCLEOTIDE SEQUENCE [LARGE SCALE GENOMIC DNA]</scope>
    <source>
        <strain evidence="14 15">ID682</strain>
    </source>
</reference>
<evidence type="ECO:0000256" key="11">
    <source>
        <dbReference type="HAMAP-Rule" id="MF_00952"/>
    </source>
</evidence>
<evidence type="ECO:0000256" key="9">
    <source>
        <dbReference type="ARBA" id="ARBA00023125"/>
    </source>
</evidence>
<dbReference type="Gene3D" id="3.40.50.140">
    <property type="match status" value="1"/>
</dbReference>
<dbReference type="CDD" id="cd03363">
    <property type="entry name" value="TOPRIM_TopoIA_TopoI"/>
    <property type="match status" value="1"/>
</dbReference>
<evidence type="ECO:0000256" key="1">
    <source>
        <dbReference type="ARBA" id="ARBA00000213"/>
    </source>
</evidence>
<keyword evidence="6" id="KW-0862">Zinc</keyword>
<dbReference type="InterPro" id="IPR005733">
    <property type="entry name" value="TopoI_bac-type"/>
</dbReference>
<dbReference type="InterPro" id="IPR013825">
    <property type="entry name" value="Topo_IA_cen_sub2"/>
</dbReference>
<evidence type="ECO:0000313" key="14">
    <source>
        <dbReference type="EMBL" id="MBR7628421.1"/>
    </source>
</evidence>
<keyword evidence="3" id="KW-0479">Metal-binding</keyword>
<dbReference type="HAMAP" id="MF_00952">
    <property type="entry name" value="Topoisom_1_prok"/>
    <property type="match status" value="1"/>
</dbReference>
<dbReference type="CDD" id="cd00186">
    <property type="entry name" value="TOP1Ac"/>
    <property type="match status" value="1"/>
</dbReference>
<keyword evidence="7" id="KW-0460">Magnesium</keyword>
<dbReference type="InterPro" id="IPR006171">
    <property type="entry name" value="TOPRIM_dom"/>
</dbReference>
<feature type="site" description="Interaction with DNA" evidence="11">
    <location>
        <position position="187"/>
    </location>
</feature>
<dbReference type="InterPro" id="IPR013498">
    <property type="entry name" value="Topo_IA_Znf"/>
</dbReference>
<dbReference type="EC" id="5.6.2.1" evidence="11"/>
<evidence type="ECO:0000313" key="15">
    <source>
        <dbReference type="Proteomes" id="UP000675653"/>
    </source>
</evidence>
<keyword evidence="10 11" id="KW-0413">Isomerase</keyword>
<dbReference type="InterPro" id="IPR003601">
    <property type="entry name" value="Topo_IA_2"/>
</dbReference>
<protein>
    <recommendedName>
        <fullName evidence="11">DNA topoisomerase 1</fullName>
        <ecNumber evidence="11">5.6.2.1</ecNumber>
    </recommendedName>
    <alternativeName>
        <fullName evidence="11">DNA topoisomerase I</fullName>
    </alternativeName>
</protein>
<evidence type="ECO:0000256" key="10">
    <source>
        <dbReference type="ARBA" id="ARBA00023235"/>
    </source>
</evidence>
<evidence type="ECO:0000256" key="7">
    <source>
        <dbReference type="ARBA" id="ARBA00022842"/>
    </source>
</evidence>
<dbReference type="InterPro" id="IPR028612">
    <property type="entry name" value="Topoisom_1_IA"/>
</dbReference>
<evidence type="ECO:0000259" key="13">
    <source>
        <dbReference type="PROSITE" id="PS52039"/>
    </source>
</evidence>
<keyword evidence="9 11" id="KW-0238">DNA-binding</keyword>
<keyword evidence="15" id="KW-1185">Reference proteome</keyword>
<keyword evidence="5" id="KW-0863">Zinc-finger</keyword>
<dbReference type="Pfam" id="PF21372">
    <property type="entry name" value="Zn_ribbon_bTOP1"/>
    <property type="match status" value="1"/>
</dbReference>
<feature type="site" description="Interaction with DNA" evidence="11">
    <location>
        <position position="324"/>
    </location>
</feature>
<dbReference type="InterPro" id="IPR013824">
    <property type="entry name" value="Topo_IA_cen_sub1"/>
</dbReference>
<gene>
    <name evidence="11 14" type="primary">topA</name>
    <name evidence="14" type="ORF">KAT72_05080</name>
</gene>
<evidence type="ECO:0000256" key="3">
    <source>
        <dbReference type="ARBA" id="ARBA00022723"/>
    </source>
</evidence>
<dbReference type="PROSITE" id="PS50880">
    <property type="entry name" value="TOPRIM"/>
    <property type="match status" value="1"/>
</dbReference>
<dbReference type="InterPro" id="IPR034149">
    <property type="entry name" value="TOPRIM_TopoI"/>
</dbReference>
<dbReference type="InterPro" id="IPR000380">
    <property type="entry name" value="Topo_IA"/>
</dbReference>
<dbReference type="Gene3D" id="1.10.290.10">
    <property type="entry name" value="Topoisomerase I, domain 4"/>
    <property type="match status" value="1"/>
</dbReference>
<feature type="domain" description="Topo IA-type catalytic" evidence="13">
    <location>
        <begin position="161"/>
        <end position="578"/>
    </location>
</feature>
<feature type="site" description="Interaction with DNA" evidence="11">
    <location>
        <position position="172"/>
    </location>
</feature>
<dbReference type="PANTHER" id="PTHR42785:SF1">
    <property type="entry name" value="DNA TOPOISOMERASE"/>
    <property type="match status" value="1"/>
</dbReference>
<dbReference type="SMART" id="SM00493">
    <property type="entry name" value="TOPRIM"/>
    <property type="match status" value="1"/>
</dbReference>
<dbReference type="PROSITE" id="PS52039">
    <property type="entry name" value="TOPO_IA_2"/>
    <property type="match status" value="1"/>
</dbReference>
<comment type="similarity">
    <text evidence="2 11">Belongs to the type IA topoisomerase family.</text>
</comment>
<dbReference type="Gene3D" id="3.30.65.10">
    <property type="entry name" value="Bacterial Topoisomerase I, domain 1"/>
    <property type="match status" value="3"/>
</dbReference>